<dbReference type="Pfam" id="PF02535">
    <property type="entry name" value="Zip"/>
    <property type="match status" value="1"/>
</dbReference>
<comment type="subcellular location">
    <subcellularLocation>
        <location evidence="1">Membrane</location>
        <topology evidence="1">Multi-pass membrane protein</topology>
    </subcellularLocation>
</comment>
<dbReference type="EMBL" id="PFAK01000030">
    <property type="protein sequence ID" value="PIR96294.1"/>
    <property type="molecule type" value="Genomic_DNA"/>
</dbReference>
<dbReference type="PANTHER" id="PTHR16950:SF16">
    <property type="entry name" value="ZINC TRANSPORTER ZIP13"/>
    <property type="match status" value="1"/>
</dbReference>
<evidence type="ECO:0000256" key="4">
    <source>
        <dbReference type="ARBA" id="ARBA00023136"/>
    </source>
</evidence>
<proteinExistence type="predicted"/>
<protein>
    <submittedName>
        <fullName evidence="6">ZIP family metal transporter</fullName>
    </submittedName>
</protein>
<evidence type="ECO:0000313" key="6">
    <source>
        <dbReference type="EMBL" id="PIR96294.1"/>
    </source>
</evidence>
<evidence type="ECO:0000256" key="5">
    <source>
        <dbReference type="SAM" id="Phobius"/>
    </source>
</evidence>
<feature type="transmembrane region" description="Helical" evidence="5">
    <location>
        <begin position="36"/>
        <end position="57"/>
    </location>
</feature>
<name>A0A2H0VB26_9BACT</name>
<keyword evidence="3 5" id="KW-1133">Transmembrane helix</keyword>
<feature type="transmembrane region" description="Helical" evidence="5">
    <location>
        <begin position="196"/>
        <end position="218"/>
    </location>
</feature>
<dbReference type="AlphaFoldDB" id="A0A2H0VB26"/>
<comment type="caution">
    <text evidence="6">The sequence shown here is derived from an EMBL/GenBank/DDBJ whole genome shotgun (WGS) entry which is preliminary data.</text>
</comment>
<dbReference type="GO" id="GO:0016020">
    <property type="term" value="C:membrane"/>
    <property type="evidence" value="ECO:0007669"/>
    <property type="project" value="UniProtKB-SubCell"/>
</dbReference>
<feature type="transmembrane region" description="Helical" evidence="5">
    <location>
        <begin position="230"/>
        <end position="247"/>
    </location>
</feature>
<dbReference type="PANTHER" id="PTHR16950">
    <property type="entry name" value="ZINC TRANSPORTER SLC39A7 HISTIDINE-RICH MEMBRANE PROTEIN KE4"/>
    <property type="match status" value="1"/>
</dbReference>
<accession>A0A2H0VB26</accession>
<keyword evidence="4 5" id="KW-0472">Membrane</keyword>
<evidence type="ECO:0000313" key="7">
    <source>
        <dbReference type="Proteomes" id="UP000230922"/>
    </source>
</evidence>
<evidence type="ECO:0000256" key="3">
    <source>
        <dbReference type="ARBA" id="ARBA00022989"/>
    </source>
</evidence>
<evidence type="ECO:0000256" key="1">
    <source>
        <dbReference type="ARBA" id="ARBA00004141"/>
    </source>
</evidence>
<feature type="transmembrane region" description="Helical" evidence="5">
    <location>
        <begin position="121"/>
        <end position="145"/>
    </location>
</feature>
<reference evidence="7" key="1">
    <citation type="submission" date="2017-09" db="EMBL/GenBank/DDBJ databases">
        <title>Depth-based differentiation of microbial function through sediment-hosted aquifers and enrichment of novel symbionts in the deep terrestrial subsurface.</title>
        <authorList>
            <person name="Probst A.J."/>
            <person name="Ladd B."/>
            <person name="Jarett J.K."/>
            <person name="Geller-Mcgrath D.E."/>
            <person name="Sieber C.M.K."/>
            <person name="Emerson J.B."/>
            <person name="Anantharaman K."/>
            <person name="Thomas B.C."/>
            <person name="Malmstrom R."/>
            <person name="Stieglmeier M."/>
            <person name="Klingl A."/>
            <person name="Woyke T."/>
            <person name="Ryan C.M."/>
            <person name="Banfield J.F."/>
        </authorList>
    </citation>
    <scope>NUCLEOTIDE SEQUENCE [LARGE SCALE GENOMIC DNA]</scope>
</reference>
<dbReference type="GO" id="GO:0005385">
    <property type="term" value="F:zinc ion transmembrane transporter activity"/>
    <property type="evidence" value="ECO:0007669"/>
    <property type="project" value="TreeGrafter"/>
</dbReference>
<feature type="transmembrane region" description="Helical" evidence="5">
    <location>
        <begin position="165"/>
        <end position="187"/>
    </location>
</feature>
<dbReference type="InterPro" id="IPR003689">
    <property type="entry name" value="ZIP"/>
</dbReference>
<feature type="transmembrane region" description="Helical" evidence="5">
    <location>
        <begin position="69"/>
        <end position="88"/>
    </location>
</feature>
<dbReference type="GO" id="GO:0006882">
    <property type="term" value="P:intracellular zinc ion homeostasis"/>
    <property type="evidence" value="ECO:0007669"/>
    <property type="project" value="TreeGrafter"/>
</dbReference>
<feature type="transmembrane region" description="Helical" evidence="5">
    <location>
        <begin position="6"/>
        <end position="29"/>
    </location>
</feature>
<keyword evidence="2 5" id="KW-0812">Transmembrane</keyword>
<gene>
    <name evidence="6" type="ORF">COT92_01835</name>
</gene>
<organism evidence="6 7">
    <name type="scientific">Candidatus Doudnabacteria bacterium CG10_big_fil_rev_8_21_14_0_10_42_18</name>
    <dbReference type="NCBI Taxonomy" id="1974552"/>
    <lineage>
        <taxon>Bacteria</taxon>
        <taxon>Candidatus Doudnaibacteriota</taxon>
    </lineage>
</organism>
<sequence length="248" mass="27286">MTQIWIYSLVSVIIVSLISLVGVFTLAVNREKLQGWLLWLVSFSAGALLGDVFLHILPEMAETGLTLRIGIYLLVGLLIFFVLERFVLWQHTHGQHREEVHSMTYMVLIGDGLHNLIDGMIIAASFLVSIPLGIATTLAVVFHEIPQELGNFAILVHGGFSKTKALWYNFLSALTAIIGAVIVLLLMRGTEGEPPIFLLALAASGFIYIALTDIIPYLNKEKGIKKSVLQLIWVILGALVMAALLLLE</sequence>
<evidence type="ECO:0000256" key="2">
    <source>
        <dbReference type="ARBA" id="ARBA00022692"/>
    </source>
</evidence>
<dbReference type="Proteomes" id="UP000230922">
    <property type="component" value="Unassembled WGS sequence"/>
</dbReference>